<reference evidence="1" key="1">
    <citation type="submission" date="2022-07" db="EMBL/GenBank/DDBJ databases">
        <title>Phylogenomic reconstructions and comparative analyses of Kickxellomycotina fungi.</title>
        <authorList>
            <person name="Reynolds N.K."/>
            <person name="Stajich J.E."/>
            <person name="Barry K."/>
            <person name="Grigoriev I.V."/>
            <person name="Crous P."/>
            <person name="Smith M.E."/>
        </authorList>
    </citation>
    <scope>NUCLEOTIDE SEQUENCE</scope>
    <source>
        <strain evidence="1">BCRC 34780</strain>
    </source>
</reference>
<dbReference type="Proteomes" id="UP001140087">
    <property type="component" value="Unassembled WGS sequence"/>
</dbReference>
<organism evidence="1 2">
    <name type="scientific">Coemansia helicoidea</name>
    <dbReference type="NCBI Taxonomy" id="1286919"/>
    <lineage>
        <taxon>Eukaryota</taxon>
        <taxon>Fungi</taxon>
        <taxon>Fungi incertae sedis</taxon>
        <taxon>Zoopagomycota</taxon>
        <taxon>Kickxellomycotina</taxon>
        <taxon>Kickxellomycetes</taxon>
        <taxon>Kickxellales</taxon>
        <taxon>Kickxellaceae</taxon>
        <taxon>Coemansia</taxon>
    </lineage>
</organism>
<sequence length="234" mass="24987">MSGAGGAQDKAELAQHIARWATHDLGFRKAATLVTARGEETICAADIEPLLQGELAQVLELAATQTVSAPIAEQKRRRLAAFCAQSRVDSEAGALGYVRLRRDLAALDSRRQELATAARNTETANRAAIQSIDEIEAKRRAAEERIYELRLQILKKQLAAEDARRQTGRMRLLVRDMSTAADAAKCPGVSPETASAVLAAAQKQDGAAAPREILARVTAALESLPAGQLSAPEA</sequence>
<accession>A0ACC1KX43</accession>
<proteinExistence type="predicted"/>
<dbReference type="EMBL" id="JANBUN010001699">
    <property type="protein sequence ID" value="KAJ2797049.1"/>
    <property type="molecule type" value="Genomic_DNA"/>
</dbReference>
<evidence type="ECO:0000313" key="1">
    <source>
        <dbReference type="EMBL" id="KAJ2797049.1"/>
    </source>
</evidence>
<evidence type="ECO:0000313" key="2">
    <source>
        <dbReference type="Proteomes" id="UP001140087"/>
    </source>
</evidence>
<gene>
    <name evidence="1" type="ORF">H4R21_004472</name>
</gene>
<name>A0ACC1KX43_9FUNG</name>
<keyword evidence="2" id="KW-1185">Reference proteome</keyword>
<protein>
    <submittedName>
        <fullName evidence="1">Uncharacterized protein</fullName>
    </submittedName>
</protein>
<comment type="caution">
    <text evidence="1">The sequence shown here is derived from an EMBL/GenBank/DDBJ whole genome shotgun (WGS) entry which is preliminary data.</text>
</comment>